<reference evidence="3 4" key="1">
    <citation type="submission" date="2016-05" db="EMBL/GenBank/DDBJ databases">
        <title>Genome sequencing of Vitellibacter soesokkakensis RSSK-12.</title>
        <authorList>
            <person name="Thevarajoo S."/>
            <person name="Selvaratnam C."/>
            <person name="Goh K.M."/>
            <person name="Chan K.-G."/>
            <person name="Chong C.S."/>
        </authorList>
    </citation>
    <scope>NUCLEOTIDE SEQUENCE [LARGE SCALE GENOMIC DNA]</scope>
    <source>
        <strain evidence="3 4">RSSK-12</strain>
    </source>
</reference>
<dbReference type="PANTHER" id="PTHR45947:SF3">
    <property type="entry name" value="SULFOQUINOVOSYL TRANSFERASE SQD2"/>
    <property type="match status" value="1"/>
</dbReference>
<organism evidence="3 4">
    <name type="scientific">Aequorivita soesokkakensis</name>
    <dbReference type="NCBI Taxonomy" id="1385699"/>
    <lineage>
        <taxon>Bacteria</taxon>
        <taxon>Pseudomonadati</taxon>
        <taxon>Bacteroidota</taxon>
        <taxon>Flavobacteriia</taxon>
        <taxon>Flavobacteriales</taxon>
        <taxon>Flavobacteriaceae</taxon>
        <taxon>Aequorivita</taxon>
    </lineage>
</organism>
<keyword evidence="4" id="KW-1185">Reference proteome</keyword>
<dbReference type="InterPro" id="IPR050194">
    <property type="entry name" value="Glycosyltransferase_grp1"/>
</dbReference>
<accession>A0A1A9L9I0</accession>
<protein>
    <submittedName>
        <fullName evidence="3">Glycosyl transferase family 1</fullName>
    </submittedName>
</protein>
<sequence>MQKPKLIRITTVPMSLEKLLEGQLGFMASNYEVVAISADKERLEKFGKEEGIRIFHLELTRKITPLKDFAAVFKLYQFLRKEKPSIVHTHTPKAGIVGMMAARLANVPNRLHTVAGLPLMEASGLKRKILNFVEKLTYRFATKVYPNSKGLYDFIISEKFTSQKKLSIIGQGSSNGIDTADFDPSLFTEEIRTSFRKKLGIPQNQFVFIFVGRLVKDKGINELVAAFLNLANSNPNISLLLVGPFESNLDPLLPETLSQIENHQGIYSVGYQNDVRSYFSISDALVFPSYREGFPNVVMQAGAMGLPAIVTNINGCNEIIENEINGLIISPKNVKELETAMNLISTDTYLYKNLKAVARQKIVSRFSRLEIWQALLKEYQTL</sequence>
<gene>
    <name evidence="3" type="ORF">A7A78_08320</name>
</gene>
<dbReference type="GO" id="GO:0016757">
    <property type="term" value="F:glycosyltransferase activity"/>
    <property type="evidence" value="ECO:0007669"/>
    <property type="project" value="InterPro"/>
</dbReference>
<dbReference type="STRING" id="1385699.A7A78_08320"/>
<proteinExistence type="predicted"/>
<evidence type="ECO:0000259" key="2">
    <source>
        <dbReference type="Pfam" id="PF13579"/>
    </source>
</evidence>
<dbReference type="CDD" id="cd03808">
    <property type="entry name" value="GT4_CapM-like"/>
    <property type="match status" value="1"/>
</dbReference>
<dbReference type="Gene3D" id="3.40.50.2000">
    <property type="entry name" value="Glycogen Phosphorylase B"/>
    <property type="match status" value="2"/>
</dbReference>
<evidence type="ECO:0000313" key="4">
    <source>
        <dbReference type="Proteomes" id="UP000077552"/>
    </source>
</evidence>
<dbReference type="InterPro" id="IPR001296">
    <property type="entry name" value="Glyco_trans_1"/>
</dbReference>
<dbReference type="SUPFAM" id="SSF53756">
    <property type="entry name" value="UDP-Glycosyltransferase/glycogen phosphorylase"/>
    <property type="match status" value="1"/>
</dbReference>
<feature type="domain" description="Glycosyl transferase family 1" evidence="1">
    <location>
        <begin position="193"/>
        <end position="360"/>
    </location>
</feature>
<dbReference type="RefSeq" id="WP_068763243.1">
    <property type="nucleotide sequence ID" value="NZ_LXIE01000051.1"/>
</dbReference>
<feature type="domain" description="Glycosyltransferase subfamily 4-like N-terminal" evidence="2">
    <location>
        <begin position="28"/>
        <end position="157"/>
    </location>
</feature>
<dbReference type="PANTHER" id="PTHR45947">
    <property type="entry name" value="SULFOQUINOVOSYL TRANSFERASE SQD2"/>
    <property type="match status" value="1"/>
</dbReference>
<dbReference type="AlphaFoldDB" id="A0A1A9L9I0"/>
<dbReference type="OrthoDB" id="9790710at2"/>
<keyword evidence="3" id="KW-0808">Transferase</keyword>
<evidence type="ECO:0000259" key="1">
    <source>
        <dbReference type="Pfam" id="PF00534"/>
    </source>
</evidence>
<dbReference type="InterPro" id="IPR028098">
    <property type="entry name" value="Glyco_trans_4-like_N"/>
</dbReference>
<evidence type="ECO:0000313" key="3">
    <source>
        <dbReference type="EMBL" id="OAD89989.1"/>
    </source>
</evidence>
<dbReference type="Proteomes" id="UP000077552">
    <property type="component" value="Unassembled WGS sequence"/>
</dbReference>
<dbReference type="EMBL" id="LXIE01000051">
    <property type="protein sequence ID" value="OAD89989.1"/>
    <property type="molecule type" value="Genomic_DNA"/>
</dbReference>
<dbReference type="Pfam" id="PF00534">
    <property type="entry name" value="Glycos_transf_1"/>
    <property type="match status" value="1"/>
</dbReference>
<comment type="caution">
    <text evidence="3">The sequence shown here is derived from an EMBL/GenBank/DDBJ whole genome shotgun (WGS) entry which is preliminary data.</text>
</comment>
<dbReference type="Pfam" id="PF13579">
    <property type="entry name" value="Glyco_trans_4_4"/>
    <property type="match status" value="1"/>
</dbReference>
<name>A0A1A9L9I0_9FLAO</name>